<evidence type="ECO:0000256" key="11">
    <source>
        <dbReference type="ARBA" id="ARBA00023307"/>
    </source>
</evidence>
<evidence type="ECO:0000256" key="10">
    <source>
        <dbReference type="ARBA" id="ARBA00023136"/>
    </source>
</evidence>
<evidence type="ECO:0000256" key="7">
    <source>
        <dbReference type="ARBA" id="ARBA00022982"/>
    </source>
</evidence>
<keyword evidence="13" id="KW-0732">Signal</keyword>
<evidence type="ECO:0000256" key="3">
    <source>
        <dbReference type="ARBA" id="ARBA00022448"/>
    </source>
</evidence>
<keyword evidence="5" id="KW-0602">Photosynthesis</keyword>
<reference evidence="17" key="2">
    <citation type="submission" date="2012-11" db="EMBL/GenBank/DDBJ databases">
        <authorList>
            <person name="Kuo A."/>
            <person name="Curtis B.A."/>
            <person name="Tanifuji G."/>
            <person name="Burki F."/>
            <person name="Gruber A."/>
            <person name="Irimia M."/>
            <person name="Maruyama S."/>
            <person name="Arias M.C."/>
            <person name="Ball S.G."/>
            <person name="Gile G.H."/>
            <person name="Hirakawa Y."/>
            <person name="Hopkins J.F."/>
            <person name="Rensing S.A."/>
            <person name="Schmutz J."/>
            <person name="Symeonidi A."/>
            <person name="Elias M."/>
            <person name="Eveleigh R.J."/>
            <person name="Herman E.K."/>
            <person name="Klute M.J."/>
            <person name="Nakayama T."/>
            <person name="Obornik M."/>
            <person name="Reyes-Prieto A."/>
            <person name="Armbrust E.V."/>
            <person name="Aves S.J."/>
            <person name="Beiko R.G."/>
            <person name="Coutinho P."/>
            <person name="Dacks J.B."/>
            <person name="Durnford D.G."/>
            <person name="Fast N.M."/>
            <person name="Green B.R."/>
            <person name="Grisdale C."/>
            <person name="Hempe F."/>
            <person name="Henrissat B."/>
            <person name="Hoppner M.P."/>
            <person name="Ishida K.-I."/>
            <person name="Kim E."/>
            <person name="Koreny L."/>
            <person name="Kroth P.G."/>
            <person name="Liu Y."/>
            <person name="Malik S.-B."/>
            <person name="Maier U.G."/>
            <person name="McRose D."/>
            <person name="Mock T."/>
            <person name="Neilson J.A."/>
            <person name="Onodera N.T."/>
            <person name="Poole A.M."/>
            <person name="Pritham E.J."/>
            <person name="Richards T.A."/>
            <person name="Rocap G."/>
            <person name="Roy S.W."/>
            <person name="Sarai C."/>
            <person name="Schaack S."/>
            <person name="Shirato S."/>
            <person name="Slamovits C.H."/>
            <person name="Spencer D.F."/>
            <person name="Suzuki S."/>
            <person name="Worden A.Z."/>
            <person name="Zauner S."/>
            <person name="Barry K."/>
            <person name="Bell C."/>
            <person name="Bharti A.K."/>
            <person name="Crow J.A."/>
            <person name="Grimwood J."/>
            <person name="Kramer R."/>
            <person name="Lindquist E."/>
            <person name="Lucas S."/>
            <person name="Salamov A."/>
            <person name="McFadden G.I."/>
            <person name="Lane C.E."/>
            <person name="Keeling P.J."/>
            <person name="Gray M.W."/>
            <person name="Grigoriev I.V."/>
            <person name="Archibald J.M."/>
        </authorList>
    </citation>
    <scope>NUCLEOTIDE SEQUENCE</scope>
    <source>
        <strain evidence="17">CCMP2712</strain>
    </source>
</reference>
<evidence type="ECO:0000256" key="8">
    <source>
        <dbReference type="ARBA" id="ARBA00022991"/>
    </source>
</evidence>
<dbReference type="PaxDb" id="55529-EKX51689"/>
<dbReference type="GO" id="GO:0030089">
    <property type="term" value="C:phycobilisome"/>
    <property type="evidence" value="ECO:0007669"/>
    <property type="project" value="InterPro"/>
</dbReference>
<comment type="function">
    <text evidence="12">Light-harvesting photosynthetic tetrapyrrole chromophore-protein from the phycobiliprotein complex.</text>
</comment>
<dbReference type="HOGENOM" id="CLU_132344_0_0_1"/>
<evidence type="ECO:0000256" key="1">
    <source>
        <dbReference type="ARBA" id="ARBA00004622"/>
    </source>
</evidence>
<evidence type="ECO:0000313" key="15">
    <source>
        <dbReference type="EMBL" id="EKX51689.1"/>
    </source>
</evidence>
<dbReference type="EMBL" id="JH992975">
    <property type="protein sequence ID" value="EKX51689.1"/>
    <property type="molecule type" value="Genomic_DNA"/>
</dbReference>
<dbReference type="InterPro" id="IPR004228">
    <property type="entry name" value="Phycoerythr_a"/>
</dbReference>
<dbReference type="InterPro" id="IPR037011">
    <property type="entry name" value="Phycoerythr-like_a_sf"/>
</dbReference>
<evidence type="ECO:0000256" key="9">
    <source>
        <dbReference type="ARBA" id="ARBA00023078"/>
    </source>
</evidence>
<evidence type="ECO:0000256" key="2">
    <source>
        <dbReference type="ARBA" id="ARBA00010039"/>
    </source>
</evidence>
<reference evidence="16" key="3">
    <citation type="submission" date="2016-03" db="UniProtKB">
        <authorList>
            <consortium name="EnsemblProtists"/>
        </authorList>
    </citation>
    <scope>IDENTIFICATION</scope>
</reference>
<keyword evidence="10" id="KW-0472">Membrane</keyword>
<evidence type="ECO:0000256" key="4">
    <source>
        <dbReference type="ARBA" id="ARBA00022528"/>
    </source>
</evidence>
<evidence type="ECO:0000259" key="14">
    <source>
        <dbReference type="Pfam" id="PF02972"/>
    </source>
</evidence>
<name>L1JTP2_GUITC</name>
<keyword evidence="4" id="KW-0150">Chloroplast</keyword>
<evidence type="ECO:0000256" key="5">
    <source>
        <dbReference type="ARBA" id="ARBA00022531"/>
    </source>
</evidence>
<dbReference type="KEGG" id="gtt:GUITHDRAFT_190900"/>
<dbReference type="InterPro" id="IPR011070">
    <property type="entry name" value="Globular_prot_asu/bsu"/>
</dbReference>
<dbReference type="EnsemblProtists" id="EKX51689">
    <property type="protein sequence ID" value="EKX51689"/>
    <property type="gene ID" value="GUITHDRAFT_190900"/>
</dbReference>
<evidence type="ECO:0000256" key="13">
    <source>
        <dbReference type="SAM" id="SignalP"/>
    </source>
</evidence>
<gene>
    <name evidence="15" type="primary">CPEA20</name>
    <name evidence="15" type="ORF">GUITHDRAFT_190900</name>
</gene>
<dbReference type="Pfam" id="PF02972">
    <property type="entry name" value="Phycoerythr_ab"/>
    <property type="match status" value="1"/>
</dbReference>
<evidence type="ECO:0000313" key="16">
    <source>
        <dbReference type="EnsemblProtists" id="EKX51689"/>
    </source>
</evidence>
<dbReference type="Proteomes" id="UP000011087">
    <property type="component" value="Unassembled WGS sequence"/>
</dbReference>
<comment type="subcellular location">
    <subcellularLocation>
        <location evidence="1">Plastid</location>
        <location evidence="1">Chloroplast thylakoid membrane</location>
        <topology evidence="1">Peripheral membrane protein</topology>
        <orientation evidence="1">Lumenal side</orientation>
    </subcellularLocation>
</comment>
<accession>L1JTP2</accession>
<feature type="domain" description="Phycoerythrin alpha chain" evidence="14">
    <location>
        <begin position="68"/>
        <end position="124"/>
    </location>
</feature>
<organism evidence="15">
    <name type="scientific">Guillardia theta (strain CCMP2712)</name>
    <name type="common">Cryptophyte</name>
    <dbReference type="NCBI Taxonomy" id="905079"/>
    <lineage>
        <taxon>Eukaryota</taxon>
        <taxon>Cryptophyceae</taxon>
        <taxon>Pyrenomonadales</taxon>
        <taxon>Geminigeraceae</taxon>
        <taxon>Guillardia</taxon>
    </lineage>
</organism>
<keyword evidence="7" id="KW-0249">Electron transport</keyword>
<dbReference type="SUPFAM" id="SSF56568">
    <property type="entry name" value="Non-globular alpha+beta subunits of globular proteins"/>
    <property type="match status" value="1"/>
</dbReference>
<reference evidence="15 17" key="1">
    <citation type="journal article" date="2012" name="Nature">
        <title>Algal genomes reveal evolutionary mosaicism and the fate of nucleomorphs.</title>
        <authorList>
            <consortium name="DOE Joint Genome Institute"/>
            <person name="Curtis B.A."/>
            <person name="Tanifuji G."/>
            <person name="Burki F."/>
            <person name="Gruber A."/>
            <person name="Irimia M."/>
            <person name="Maruyama S."/>
            <person name="Arias M.C."/>
            <person name="Ball S.G."/>
            <person name="Gile G.H."/>
            <person name="Hirakawa Y."/>
            <person name="Hopkins J.F."/>
            <person name="Kuo A."/>
            <person name="Rensing S.A."/>
            <person name="Schmutz J."/>
            <person name="Symeonidi A."/>
            <person name="Elias M."/>
            <person name="Eveleigh R.J."/>
            <person name="Herman E.K."/>
            <person name="Klute M.J."/>
            <person name="Nakayama T."/>
            <person name="Obornik M."/>
            <person name="Reyes-Prieto A."/>
            <person name="Armbrust E.V."/>
            <person name="Aves S.J."/>
            <person name="Beiko R.G."/>
            <person name="Coutinho P."/>
            <person name="Dacks J.B."/>
            <person name="Durnford D.G."/>
            <person name="Fast N.M."/>
            <person name="Green B.R."/>
            <person name="Grisdale C.J."/>
            <person name="Hempel F."/>
            <person name="Henrissat B."/>
            <person name="Hoppner M.P."/>
            <person name="Ishida K."/>
            <person name="Kim E."/>
            <person name="Koreny L."/>
            <person name="Kroth P.G."/>
            <person name="Liu Y."/>
            <person name="Malik S.B."/>
            <person name="Maier U.G."/>
            <person name="McRose D."/>
            <person name="Mock T."/>
            <person name="Neilson J.A."/>
            <person name="Onodera N.T."/>
            <person name="Poole A.M."/>
            <person name="Pritham E.J."/>
            <person name="Richards T.A."/>
            <person name="Rocap G."/>
            <person name="Roy S.W."/>
            <person name="Sarai C."/>
            <person name="Schaack S."/>
            <person name="Shirato S."/>
            <person name="Slamovits C.H."/>
            <person name="Spencer D.F."/>
            <person name="Suzuki S."/>
            <person name="Worden A.Z."/>
            <person name="Zauner S."/>
            <person name="Barry K."/>
            <person name="Bell C."/>
            <person name="Bharti A.K."/>
            <person name="Crow J.A."/>
            <person name="Grimwood J."/>
            <person name="Kramer R."/>
            <person name="Lindquist E."/>
            <person name="Lucas S."/>
            <person name="Salamov A."/>
            <person name="McFadden G.I."/>
            <person name="Lane C.E."/>
            <person name="Keeling P.J."/>
            <person name="Gray M.W."/>
            <person name="Grigoriev I.V."/>
            <person name="Archibald J.M."/>
        </authorList>
    </citation>
    <scope>NUCLEOTIDE SEQUENCE</scope>
    <source>
        <strain evidence="15 17">CCMP2712</strain>
    </source>
</reference>
<dbReference type="Gene3D" id="3.90.510.10">
    <property type="entry name" value="Phycoerythrin alpha chain"/>
    <property type="match status" value="1"/>
</dbReference>
<dbReference type="GO" id="GO:0015979">
    <property type="term" value="P:photosynthesis"/>
    <property type="evidence" value="ECO:0007669"/>
    <property type="project" value="UniProtKB-KW"/>
</dbReference>
<dbReference type="GeneID" id="17308050"/>
<evidence type="ECO:0000256" key="6">
    <source>
        <dbReference type="ARBA" id="ARBA00022640"/>
    </source>
</evidence>
<keyword evidence="9" id="KW-0793">Thylakoid</keyword>
<proteinExistence type="inferred from homology"/>
<feature type="signal peptide" evidence="13">
    <location>
        <begin position="1"/>
        <end position="25"/>
    </location>
</feature>
<comment type="similarity">
    <text evidence="2">Belongs to the phycoerythrin family.</text>
</comment>
<dbReference type="AlphaFoldDB" id="L1JTP2"/>
<keyword evidence="8" id="KW-0157">Chromophore</keyword>
<evidence type="ECO:0000313" key="17">
    <source>
        <dbReference type="Proteomes" id="UP000011087"/>
    </source>
</evidence>
<sequence>GGGTRQSAAMLRTAATLALVASASAYTPTLMSLNPSRRAVVQAGAAGAAAAPFLQNAPAGASMDKSARAPVITIFDHRGCSRAPKEYTGGLSNTQDDQMCVKAQSLKIEVSEQTAAKLLQENLSSMFGK</sequence>
<keyword evidence="6" id="KW-0934">Plastid</keyword>
<dbReference type="GO" id="GO:0009535">
    <property type="term" value="C:chloroplast thylakoid membrane"/>
    <property type="evidence" value="ECO:0007669"/>
    <property type="project" value="UniProtKB-SubCell"/>
</dbReference>
<keyword evidence="11" id="KW-0089">Bile pigment</keyword>
<evidence type="ECO:0000256" key="12">
    <source>
        <dbReference type="ARBA" id="ARBA00033724"/>
    </source>
</evidence>
<keyword evidence="3" id="KW-0813">Transport</keyword>
<dbReference type="RefSeq" id="XP_005838669.1">
    <property type="nucleotide sequence ID" value="XM_005838612.1"/>
</dbReference>
<protein>
    <submittedName>
        <fullName evidence="15">Phycoerythrin alpha subunit 20</fullName>
    </submittedName>
</protein>
<feature type="non-terminal residue" evidence="15">
    <location>
        <position position="1"/>
    </location>
</feature>
<keyword evidence="17" id="KW-1185">Reference proteome</keyword>
<feature type="chain" id="PRO_5008771772" evidence="13">
    <location>
        <begin position="26"/>
        <end position="129"/>
    </location>
</feature>